<keyword evidence="4" id="KW-1185">Reference proteome</keyword>
<dbReference type="Pfam" id="PF24371">
    <property type="entry name" value="DUF7527"/>
    <property type="match status" value="1"/>
</dbReference>
<reference evidence="3 4" key="1">
    <citation type="submission" date="2018-11" db="EMBL/GenBank/DDBJ databases">
        <title>Genome sequences of Natronomonas sp. CBA1133.</title>
        <authorList>
            <person name="Roh S.W."/>
            <person name="Cha I.-T."/>
        </authorList>
    </citation>
    <scope>NUCLEOTIDE SEQUENCE [LARGE SCALE GENOMIC DNA]</scope>
    <source>
        <strain evidence="3 4">CBA1133</strain>
    </source>
</reference>
<evidence type="ECO:0000256" key="1">
    <source>
        <dbReference type="SAM" id="MobiDB-lite"/>
    </source>
</evidence>
<dbReference type="AlphaFoldDB" id="A0AAJ4RA29"/>
<comment type="caution">
    <text evidence="3">The sequence shown here is derived from an EMBL/GenBank/DDBJ whole genome shotgun (WGS) entry which is preliminary data.</text>
</comment>
<dbReference type="Gene3D" id="1.10.287.1490">
    <property type="match status" value="1"/>
</dbReference>
<feature type="compositionally biased region" description="Low complexity" evidence="1">
    <location>
        <begin position="336"/>
        <end position="368"/>
    </location>
</feature>
<feature type="compositionally biased region" description="Low complexity" evidence="1">
    <location>
        <begin position="285"/>
        <end position="296"/>
    </location>
</feature>
<evidence type="ECO:0000313" key="3">
    <source>
        <dbReference type="EMBL" id="RNJ26927.1"/>
    </source>
</evidence>
<evidence type="ECO:0000313" key="4">
    <source>
        <dbReference type="Proteomes" id="UP000270581"/>
    </source>
</evidence>
<feature type="compositionally biased region" description="Acidic residues" evidence="1">
    <location>
        <begin position="324"/>
        <end position="335"/>
    </location>
</feature>
<sequence length="747" mass="80401">MNWVDTIADWQTRRVDDGYPGLHDLADAGFSGGVSTGDSWLLFVNGTAVSVTDHSEGGPTPGDIERFEDAPLTAYESPHPSLPLLAAMQFGDTEERGTYYTEETPLSEVEETLEDGGFTGYVELSENVLSGDYYTVYQAGRSMHAAFVGSSETLRTDEEAREAAHDEVGLYEVVAASIDVVEIPDAAEPEPESTPAATASLDESNDAGAAGDAPDVESEPDSEAPNEAPTAEPVADDTGTEVYTDPDAGSVTADADDDEESPPADSEAHTEGDTEPDEESDGPTDTDPAPATPADEPATEETRIKETPAEETPPTDAVSRVTEPDEEPDSEELVGDDAAASSDDAGVPNAPSSSPTRSASTTQRTSATEQLAARSIPSVDPERTGGSTSAQSTRNSRTPRQRKQRDQSRTQQATTRQSTRQQESTQPDAEELDAVRSELETVRESLETAETERDEARAQLETAREELAAAETAREELEAERDDLKREVESLQSRVDELESQLGDVATDGPSLPAPEAFGGTNLFVRYDSKGKTTVETAHDGDGSPAELAENLRLVHHTQFETEGATVHGEPFEQWLYSTQQYRFAEWLVGRLVFEIRETDTTSKLSELYDALPDIDRIELAGSVAVPDGNEEVDIGFDIVCRDRMGDPLFVADLDASRQPVSDGQMASLVQDSGLVCEAESTFAGAFFVSAAFFEPGALETARDATSGSLLSRDSRLSYVKQSRKRGYHLALVESRDDGFHLSVPDL</sequence>
<dbReference type="InterPro" id="IPR055949">
    <property type="entry name" value="DUF7527"/>
</dbReference>
<name>A0AAJ4RA29_9EURY</name>
<feature type="compositionally biased region" description="Low complexity" evidence="1">
    <location>
        <begin position="409"/>
        <end position="426"/>
    </location>
</feature>
<feature type="compositionally biased region" description="Acidic residues" evidence="1">
    <location>
        <begin position="214"/>
        <end position="224"/>
    </location>
</feature>
<evidence type="ECO:0000259" key="2">
    <source>
        <dbReference type="Pfam" id="PF24371"/>
    </source>
</evidence>
<feature type="compositionally biased region" description="Acidic residues" evidence="1">
    <location>
        <begin position="273"/>
        <end position="284"/>
    </location>
</feature>
<feature type="domain" description="DUF7527" evidence="2">
    <location>
        <begin position="514"/>
        <end position="747"/>
    </location>
</feature>
<protein>
    <recommendedName>
        <fullName evidence="2">DUF7527 domain-containing protein</fullName>
    </recommendedName>
</protein>
<feature type="compositionally biased region" description="Basic and acidic residues" evidence="1">
    <location>
        <begin position="433"/>
        <end position="492"/>
    </location>
</feature>
<feature type="region of interest" description="Disordered" evidence="1">
    <location>
        <begin position="186"/>
        <end position="492"/>
    </location>
</feature>
<dbReference type="Proteomes" id="UP000270581">
    <property type="component" value="Unassembled WGS sequence"/>
</dbReference>
<feature type="compositionally biased region" description="Polar residues" evidence="1">
    <location>
        <begin position="385"/>
        <end position="396"/>
    </location>
</feature>
<dbReference type="RefSeq" id="WP_123124304.1">
    <property type="nucleotide sequence ID" value="NZ_QKNW01000001.1"/>
</dbReference>
<accession>A0AAJ4RA29</accession>
<proteinExistence type="predicted"/>
<organism evidence="3 4">
    <name type="scientific">Halosegnis longus</name>
    <dbReference type="NCBI Taxonomy" id="2216012"/>
    <lineage>
        <taxon>Archaea</taxon>
        <taxon>Methanobacteriati</taxon>
        <taxon>Methanobacteriota</taxon>
        <taxon>Stenosarchaea group</taxon>
        <taxon>Halobacteria</taxon>
        <taxon>Halobacteriales</taxon>
        <taxon>Natronomonadaceae</taxon>
        <taxon>Halosegnis</taxon>
    </lineage>
</organism>
<gene>
    <name evidence="3" type="ORF">Nmn1133_09680</name>
</gene>
<dbReference type="EMBL" id="RJJC01000001">
    <property type="protein sequence ID" value="RNJ26927.1"/>
    <property type="molecule type" value="Genomic_DNA"/>
</dbReference>